<protein>
    <submittedName>
        <fullName evidence="1">Uncharacterized protein</fullName>
    </submittedName>
</protein>
<dbReference type="SUPFAM" id="SSF56784">
    <property type="entry name" value="HAD-like"/>
    <property type="match status" value="1"/>
</dbReference>
<dbReference type="Proteomes" id="UP000327030">
    <property type="component" value="Chromosome 1"/>
</dbReference>
<dbReference type="RefSeq" id="WP_151622999.1">
    <property type="nucleotide sequence ID" value="NZ_CP043028.1"/>
</dbReference>
<name>A0A5P6VS27_PSEXY</name>
<dbReference type="AlphaFoldDB" id="A0A5P6VS27"/>
<dbReference type="InterPro" id="IPR036412">
    <property type="entry name" value="HAD-like_sf"/>
</dbReference>
<accession>A0A5P6VS27</accession>
<proteinExistence type="predicted"/>
<gene>
    <name evidence="1" type="ORF">FXF36_06360</name>
</gene>
<organism evidence="1 2">
    <name type="scientific">Pseudobutyrivibrio xylanivorans</name>
    <dbReference type="NCBI Taxonomy" id="185007"/>
    <lineage>
        <taxon>Bacteria</taxon>
        <taxon>Bacillati</taxon>
        <taxon>Bacillota</taxon>
        <taxon>Clostridia</taxon>
        <taxon>Lachnospirales</taxon>
        <taxon>Lachnospiraceae</taxon>
        <taxon>Pseudobutyrivibrio</taxon>
    </lineage>
</organism>
<dbReference type="OrthoDB" id="2471595at2"/>
<sequence>MHPIIVFDIDGTLTDFRSFIRTIGIPYFEMKYYLKVKNPDALELEDIFELDSIFFKRRKEANAKRLLDKPQICSIFSIRQIQK</sequence>
<dbReference type="KEGG" id="pxv:FXF36_06360"/>
<evidence type="ECO:0000313" key="2">
    <source>
        <dbReference type="Proteomes" id="UP000327030"/>
    </source>
</evidence>
<dbReference type="EMBL" id="CP043028">
    <property type="protein sequence ID" value="QFJ54509.1"/>
    <property type="molecule type" value="Genomic_DNA"/>
</dbReference>
<evidence type="ECO:0000313" key="1">
    <source>
        <dbReference type="EMBL" id="QFJ54509.1"/>
    </source>
</evidence>
<reference evidence="2" key="1">
    <citation type="submission" date="2019-08" db="EMBL/GenBank/DDBJ databases">
        <title>Complete Genome Sequence of the Polysaccharide-Degrading Rumen Bacterium Pseudobutyrivibrio xylanivorans MA3014.</title>
        <authorList>
            <person name="Palevich N."/>
            <person name="Maclean P.H."/>
            <person name="Kelly W.J."/>
            <person name="Leahy S.C."/>
            <person name="Rakonjac J."/>
            <person name="Attwood G.T."/>
        </authorList>
    </citation>
    <scope>NUCLEOTIDE SEQUENCE [LARGE SCALE GENOMIC DNA]</scope>
    <source>
        <strain evidence="2">MA3014</strain>
    </source>
</reference>